<dbReference type="InterPro" id="IPR013830">
    <property type="entry name" value="SGNH_hydro"/>
</dbReference>
<dbReference type="SUPFAM" id="SSF52266">
    <property type="entry name" value="SGNH hydrolase"/>
    <property type="match status" value="1"/>
</dbReference>
<protein>
    <submittedName>
        <fullName evidence="2">SGNH/GDSL hydrolase family protein</fullName>
    </submittedName>
</protein>
<evidence type="ECO:0000313" key="2">
    <source>
        <dbReference type="EMBL" id="MDU8886534.1"/>
    </source>
</evidence>
<dbReference type="PANTHER" id="PTHR30383:SF5">
    <property type="entry name" value="SGNH HYDROLASE-TYPE ESTERASE DOMAIN-CONTAINING PROTEIN"/>
    <property type="match status" value="1"/>
</dbReference>
<dbReference type="Gene3D" id="3.40.50.1110">
    <property type="entry name" value="SGNH hydrolase"/>
    <property type="match status" value="1"/>
</dbReference>
<evidence type="ECO:0000259" key="1">
    <source>
        <dbReference type="Pfam" id="PF13472"/>
    </source>
</evidence>
<proteinExistence type="predicted"/>
<dbReference type="InterPro" id="IPR036514">
    <property type="entry name" value="SGNH_hydro_sf"/>
</dbReference>
<dbReference type="InterPro" id="IPR051532">
    <property type="entry name" value="Ester_Hydrolysis_Enzymes"/>
</dbReference>
<accession>A0ABU3U7Z9</accession>
<feature type="domain" description="SGNH hydrolase-type esterase" evidence="1">
    <location>
        <begin position="56"/>
        <end position="219"/>
    </location>
</feature>
<dbReference type="Proteomes" id="UP001268651">
    <property type="component" value="Unassembled WGS sequence"/>
</dbReference>
<keyword evidence="2" id="KW-0378">Hydrolase</keyword>
<dbReference type="CDD" id="cd04501">
    <property type="entry name" value="SGNH_hydrolase_like_4"/>
    <property type="match status" value="1"/>
</dbReference>
<dbReference type="PANTHER" id="PTHR30383">
    <property type="entry name" value="THIOESTERASE 1/PROTEASE 1/LYSOPHOSPHOLIPASE L1"/>
    <property type="match status" value="1"/>
</dbReference>
<sequence length="236" mass="26431">MMINRLSLAIFYIFTILLVNNMSGQNWSVFANTTRYDKANIELNLHTENNNRVVFMGNSITEAWVSIRPEFFKDREYIGRGISGQTTSQMLLRFRADVVDLNPKVVVILAGTNDIAGNTGFTPIETIIGNIKSMAEIANSNNIKVIISSILPAIDYPWKPGLEPAPIIVKINKALKAYADKNNFIYLDYYSSMVDDKGGLKVPEYTSEEDLVHPNKEGYLIMEKLAESAINNALSN</sequence>
<dbReference type="EMBL" id="JAWHTF010000005">
    <property type="protein sequence ID" value="MDU8886534.1"/>
    <property type="molecule type" value="Genomic_DNA"/>
</dbReference>
<comment type="caution">
    <text evidence="2">The sequence shown here is derived from an EMBL/GenBank/DDBJ whole genome shotgun (WGS) entry which is preliminary data.</text>
</comment>
<name>A0ABU3U7Z9_9FLAO</name>
<dbReference type="Pfam" id="PF13472">
    <property type="entry name" value="Lipase_GDSL_2"/>
    <property type="match status" value="1"/>
</dbReference>
<organism evidence="2 3">
    <name type="scientific">Gilvirhabdus luticola</name>
    <dbReference type="NCBI Taxonomy" id="3079858"/>
    <lineage>
        <taxon>Bacteria</taxon>
        <taxon>Pseudomonadati</taxon>
        <taxon>Bacteroidota</taxon>
        <taxon>Flavobacteriia</taxon>
        <taxon>Flavobacteriales</taxon>
        <taxon>Flavobacteriaceae</taxon>
        <taxon>Gilvirhabdus</taxon>
    </lineage>
</organism>
<dbReference type="RefSeq" id="WP_316662613.1">
    <property type="nucleotide sequence ID" value="NZ_JAWHTF010000005.1"/>
</dbReference>
<reference evidence="2 3" key="1">
    <citation type="submission" date="2023-10" db="EMBL/GenBank/DDBJ databases">
        <title>Marimonas sp. nov. isolated from tidal mud flat.</title>
        <authorList>
            <person name="Jaincy N.J."/>
            <person name="Srinivasan S."/>
            <person name="Lee S.-S."/>
        </authorList>
    </citation>
    <scope>NUCLEOTIDE SEQUENCE [LARGE SCALE GENOMIC DNA]</scope>
    <source>
        <strain evidence="2 3">MJ-SS3</strain>
    </source>
</reference>
<evidence type="ECO:0000313" key="3">
    <source>
        <dbReference type="Proteomes" id="UP001268651"/>
    </source>
</evidence>
<gene>
    <name evidence="2" type="ORF">RXV94_10215</name>
</gene>
<keyword evidence="3" id="KW-1185">Reference proteome</keyword>
<dbReference type="GO" id="GO:0016787">
    <property type="term" value="F:hydrolase activity"/>
    <property type="evidence" value="ECO:0007669"/>
    <property type="project" value="UniProtKB-KW"/>
</dbReference>